<dbReference type="NCBIfam" id="TIGR03570">
    <property type="entry name" value="NeuD_NnaD"/>
    <property type="match status" value="1"/>
</dbReference>
<dbReference type="OrthoDB" id="1115300at2"/>
<sequence length="222" mass="24861">MNKKIKLVIFGLGEFGELAHFYFTNDSKYEVVAFCVDKAFKNTEEFLGLPVVEFENVEIIYPPSEYDFFVAIGYSKLNKNRIEKYTISKRKGYYLANYVSSKNSVWNDFKVGENTFIMENNTIMPFTKVGNNVLIWVGNIIAHHMVIEDHVTITSHCAIGGNVIIKSKAFIGLNATIRDGVIVGEQTIVAASSNLVKNADSGEVYMGNPAKSIGKKSYEIDL</sequence>
<evidence type="ECO:0000313" key="5">
    <source>
        <dbReference type="Proteomes" id="UP000076715"/>
    </source>
</evidence>
<dbReference type="SUPFAM" id="SSF51161">
    <property type="entry name" value="Trimeric LpxA-like enzymes"/>
    <property type="match status" value="1"/>
</dbReference>
<dbReference type="PANTHER" id="PTHR43300">
    <property type="entry name" value="ACETYLTRANSFERASE"/>
    <property type="match status" value="1"/>
</dbReference>
<dbReference type="AlphaFoldDB" id="A0A163BDU1"/>
<dbReference type="Gene3D" id="3.40.50.20">
    <property type="match status" value="1"/>
</dbReference>
<dbReference type="Gene3D" id="2.160.10.10">
    <property type="entry name" value="Hexapeptide repeat proteins"/>
    <property type="match status" value="1"/>
</dbReference>
<protein>
    <recommendedName>
        <fullName evidence="3">PglD N-terminal domain-containing protein</fullName>
    </recommendedName>
</protein>
<dbReference type="CDD" id="cd03360">
    <property type="entry name" value="LbH_AT_putative"/>
    <property type="match status" value="1"/>
</dbReference>
<dbReference type="Proteomes" id="UP000076715">
    <property type="component" value="Unassembled WGS sequence"/>
</dbReference>
<name>A0A163BDU1_9FLAO</name>
<dbReference type="InterPro" id="IPR050179">
    <property type="entry name" value="Trans_hexapeptide_repeat"/>
</dbReference>
<dbReference type="InterPro" id="IPR020019">
    <property type="entry name" value="AcTrfase_PglD-like"/>
</dbReference>
<dbReference type="InterPro" id="IPR041561">
    <property type="entry name" value="PglD_N"/>
</dbReference>
<accession>A0A163BDU1</accession>
<dbReference type="PANTHER" id="PTHR43300:SF4">
    <property type="entry name" value="ACYL-[ACYL-CARRIER-PROTEIN]--UDP-N-ACETYLGLUCOSAMINE O-ACYLTRANSFERASE"/>
    <property type="match status" value="1"/>
</dbReference>
<evidence type="ECO:0000259" key="3">
    <source>
        <dbReference type="Pfam" id="PF17836"/>
    </source>
</evidence>
<feature type="domain" description="PglD N-terminal" evidence="3">
    <location>
        <begin position="6"/>
        <end position="84"/>
    </location>
</feature>
<evidence type="ECO:0000256" key="2">
    <source>
        <dbReference type="PIRSR" id="PIRSR620019-2"/>
    </source>
</evidence>
<dbReference type="EMBL" id="LQRT01000006">
    <property type="protein sequence ID" value="KZS41291.1"/>
    <property type="molecule type" value="Genomic_DNA"/>
</dbReference>
<dbReference type="Pfam" id="PF17836">
    <property type="entry name" value="PglD_N"/>
    <property type="match status" value="1"/>
</dbReference>
<comment type="caution">
    <text evidence="4">The sequence shown here is derived from an EMBL/GenBank/DDBJ whole genome shotgun (WGS) entry which is preliminary data.</text>
</comment>
<dbReference type="InterPro" id="IPR011004">
    <property type="entry name" value="Trimer_LpxA-like_sf"/>
</dbReference>
<gene>
    <name evidence="4" type="ORF">AWE51_23080</name>
</gene>
<reference evidence="4 5" key="1">
    <citation type="submission" date="2016-01" db="EMBL/GenBank/DDBJ databases">
        <title>The draft genome sequence of Aquimarina sp. RZW4-3-2.</title>
        <authorList>
            <person name="Wang Y."/>
        </authorList>
    </citation>
    <scope>NUCLEOTIDE SEQUENCE [LARGE SCALE GENOMIC DNA]</scope>
    <source>
        <strain evidence="4 5">RZW4-3-2</strain>
    </source>
</reference>
<dbReference type="RefSeq" id="WP_066312708.1">
    <property type="nucleotide sequence ID" value="NZ_CANLSS010000019.1"/>
</dbReference>
<evidence type="ECO:0000256" key="1">
    <source>
        <dbReference type="ARBA" id="ARBA00007274"/>
    </source>
</evidence>
<feature type="binding site" evidence="2">
    <location>
        <position position="73"/>
    </location>
    <ligand>
        <name>substrate</name>
    </ligand>
</feature>
<proteinExistence type="inferred from homology"/>
<keyword evidence="5" id="KW-1185">Reference proteome</keyword>
<comment type="similarity">
    <text evidence="1">Belongs to the transferase hexapeptide repeat family.</text>
</comment>
<organism evidence="4 5">
    <name type="scientific">Aquimarina aggregata</name>
    <dbReference type="NCBI Taxonomy" id="1642818"/>
    <lineage>
        <taxon>Bacteria</taxon>
        <taxon>Pseudomonadati</taxon>
        <taxon>Bacteroidota</taxon>
        <taxon>Flavobacteriia</taxon>
        <taxon>Flavobacteriales</taxon>
        <taxon>Flavobacteriaceae</taxon>
        <taxon>Aquimarina</taxon>
    </lineage>
</organism>
<dbReference type="STRING" id="1642818.AWE51_23080"/>
<evidence type="ECO:0000313" key="4">
    <source>
        <dbReference type="EMBL" id="KZS41291.1"/>
    </source>
</evidence>